<accession>A0A1C2FYT8</accession>
<keyword evidence="1" id="KW-1133">Transmembrane helix</keyword>
<keyword evidence="1" id="KW-0812">Transmembrane</keyword>
<comment type="caution">
    <text evidence="2">The sequence shown here is derived from an EMBL/GenBank/DDBJ whole genome shotgun (WGS) entry which is preliminary data.</text>
</comment>
<name>A0A1C2FYT8_9GAMM</name>
<gene>
    <name evidence="1" type="primary">kdpC</name>
    <name evidence="2" type="ORF">C4900_03495</name>
</gene>
<dbReference type="InterPro" id="IPR003820">
    <property type="entry name" value="KdpC"/>
</dbReference>
<keyword evidence="1" id="KW-0067">ATP-binding</keyword>
<dbReference type="AlphaFoldDB" id="A0A1C2FYT8"/>
<keyword evidence="1" id="KW-0406">Ion transport</keyword>
<keyword evidence="3" id="KW-1185">Reference proteome</keyword>
<dbReference type="GO" id="GO:0008556">
    <property type="term" value="F:P-type potassium transmembrane transporter activity"/>
    <property type="evidence" value="ECO:0007669"/>
    <property type="project" value="InterPro"/>
</dbReference>
<organism evidence="2 3">
    <name type="scientific">Acidiferrobacter thiooxydans</name>
    <dbReference type="NCBI Taxonomy" id="163359"/>
    <lineage>
        <taxon>Bacteria</taxon>
        <taxon>Pseudomonadati</taxon>
        <taxon>Pseudomonadota</taxon>
        <taxon>Gammaproteobacteria</taxon>
        <taxon>Acidiferrobacterales</taxon>
        <taxon>Acidiferrobacteraceae</taxon>
        <taxon>Acidiferrobacter</taxon>
    </lineage>
</organism>
<dbReference type="NCBIfam" id="NF001454">
    <property type="entry name" value="PRK00315.1"/>
    <property type="match status" value="1"/>
</dbReference>
<evidence type="ECO:0000256" key="1">
    <source>
        <dbReference type="HAMAP-Rule" id="MF_00276"/>
    </source>
</evidence>
<evidence type="ECO:0000313" key="2">
    <source>
        <dbReference type="EMBL" id="RCN58835.1"/>
    </source>
</evidence>
<protein>
    <recommendedName>
        <fullName evidence="1">Potassium-transporting ATPase KdpC subunit</fullName>
    </recommendedName>
    <alternativeName>
        <fullName evidence="1">ATP phosphohydrolase [potassium-transporting] C chain</fullName>
    </alternativeName>
    <alternativeName>
        <fullName evidence="1">Potassium-binding and translocating subunit C</fullName>
    </alternativeName>
    <alternativeName>
        <fullName evidence="1">Potassium-translocating ATPase C chain</fullName>
    </alternativeName>
</protein>
<dbReference type="NCBIfam" id="TIGR00681">
    <property type="entry name" value="kdpC"/>
    <property type="match status" value="1"/>
</dbReference>
<comment type="subcellular location">
    <subcellularLocation>
        <location evidence="1">Cell membrane</location>
        <topology evidence="1">Single-pass membrane protein</topology>
    </subcellularLocation>
</comment>
<dbReference type="PANTHER" id="PTHR30042:SF2">
    <property type="entry name" value="POTASSIUM-TRANSPORTING ATPASE KDPC SUBUNIT"/>
    <property type="match status" value="1"/>
</dbReference>
<keyword evidence="1" id="KW-0547">Nucleotide-binding</keyword>
<dbReference type="GO" id="GO:0005524">
    <property type="term" value="F:ATP binding"/>
    <property type="evidence" value="ECO:0007669"/>
    <property type="project" value="UniProtKB-UniRule"/>
</dbReference>
<reference evidence="2 3" key="1">
    <citation type="submission" date="2018-02" db="EMBL/GenBank/DDBJ databases">
        <title>Insights into the biology of acidophilic members of the Acidiferrobacteraceae family derived from comparative genomic analyses.</title>
        <authorList>
            <person name="Issotta F."/>
            <person name="Thyssen C."/>
            <person name="Mena C."/>
            <person name="Moya A."/>
            <person name="Bellenberg S."/>
            <person name="Sproer C."/>
            <person name="Covarrubias P.C."/>
            <person name="Sand W."/>
            <person name="Quatrini R."/>
            <person name="Vera M."/>
        </authorList>
    </citation>
    <scope>NUCLEOTIDE SEQUENCE [LARGE SCALE GENOMIC DNA]</scope>
    <source>
        <strain evidence="3">m-1</strain>
    </source>
</reference>
<comment type="function">
    <text evidence="1">Part of the high-affinity ATP-driven potassium transport (or Kdp) system, which catalyzes the hydrolysis of ATP coupled with the electrogenic transport of potassium into the cytoplasm. This subunit acts as a catalytic chaperone that increases the ATP-binding affinity of the ATP-hydrolyzing subunit KdpB by the formation of a transient KdpB/KdpC/ATP ternary complex.</text>
</comment>
<dbReference type="Pfam" id="PF02669">
    <property type="entry name" value="KdpC"/>
    <property type="match status" value="1"/>
</dbReference>
<dbReference type="GO" id="GO:0005886">
    <property type="term" value="C:plasma membrane"/>
    <property type="evidence" value="ECO:0007669"/>
    <property type="project" value="UniProtKB-SubCell"/>
</dbReference>
<dbReference type="Proteomes" id="UP000253250">
    <property type="component" value="Unassembled WGS sequence"/>
</dbReference>
<dbReference type="OrthoDB" id="9788285at2"/>
<dbReference type="HAMAP" id="MF_00276">
    <property type="entry name" value="KdpC"/>
    <property type="match status" value="1"/>
</dbReference>
<keyword evidence="1" id="KW-0813">Transport</keyword>
<comment type="similarity">
    <text evidence="1">Belongs to the KdpC family.</text>
</comment>
<dbReference type="PANTHER" id="PTHR30042">
    <property type="entry name" value="POTASSIUM-TRANSPORTING ATPASE C CHAIN"/>
    <property type="match status" value="1"/>
</dbReference>
<sequence length="197" mass="21036">MTARDMRAAVVLFLVLAVVTGLMYPLAMTGLGQALFPRQANGSLIRVQGRVVGSALIGQYFRSPGLFWSRPSATSPVPYDAEASSASNLGPDNPVLRTHVAARVAALRKADPQERGPVPIDLVTSSASGLDPDISIAAARYQVARVAQVTKIPKARLDALIKRYTTPRALGFLGEPVVNVVKLNLALWKMRGGHIRG</sequence>
<keyword evidence="1" id="KW-1003">Cell membrane</keyword>
<dbReference type="GO" id="GO:0016787">
    <property type="term" value="F:hydrolase activity"/>
    <property type="evidence" value="ECO:0007669"/>
    <property type="project" value="UniProtKB-KW"/>
</dbReference>
<dbReference type="RefSeq" id="WP_065971794.1">
    <property type="nucleotide sequence ID" value="NZ_CP080624.1"/>
</dbReference>
<comment type="subunit">
    <text evidence="1">The system is composed of three essential subunits: KdpA, KdpB and KdpC.</text>
</comment>
<evidence type="ECO:0000313" key="3">
    <source>
        <dbReference type="Proteomes" id="UP000253250"/>
    </source>
</evidence>
<dbReference type="STRING" id="163359.A9R16_02645"/>
<dbReference type="PIRSF" id="PIRSF001296">
    <property type="entry name" value="K_ATPase_KdpC"/>
    <property type="match status" value="1"/>
</dbReference>
<dbReference type="EMBL" id="PSYR01000001">
    <property type="protein sequence ID" value="RCN58835.1"/>
    <property type="molecule type" value="Genomic_DNA"/>
</dbReference>
<keyword evidence="1" id="KW-0630">Potassium</keyword>
<keyword evidence="2" id="KW-0378">Hydrolase</keyword>
<proteinExistence type="inferred from homology"/>
<keyword evidence="1" id="KW-0472">Membrane</keyword>
<keyword evidence="1" id="KW-0633">Potassium transport</keyword>